<dbReference type="EMBL" id="JGYW01000005">
    <property type="protein sequence ID" value="KFI58696.1"/>
    <property type="molecule type" value="Genomic_DNA"/>
</dbReference>
<dbReference type="EMBL" id="ABXB03000001">
    <property type="protein sequence ID" value="EFA23635.1"/>
    <property type="molecule type" value="Genomic_DNA"/>
</dbReference>
<evidence type="ECO:0000313" key="1">
    <source>
        <dbReference type="EMBL" id="EFA23635.1"/>
    </source>
</evidence>
<keyword evidence="1" id="KW-0378">Hydrolase</keyword>
<dbReference type="PANTHER" id="PTHR43611:SF3">
    <property type="entry name" value="FLAVIN MONONUCLEOTIDE HYDROLASE 1, CHLOROPLATIC"/>
    <property type="match status" value="1"/>
</dbReference>
<dbReference type="PANTHER" id="PTHR43611">
    <property type="entry name" value="ALPHA-D-GLUCOSE 1-PHOSPHATE PHOSPHATASE"/>
    <property type="match status" value="1"/>
</dbReference>
<dbReference type="AlphaFoldDB" id="D1NSI3"/>
<dbReference type="Gene3D" id="3.40.50.1000">
    <property type="entry name" value="HAD superfamily/HAD-like"/>
    <property type="match status" value="1"/>
</dbReference>
<name>D1NSI3_9BIFI</name>
<dbReference type="Pfam" id="PF00702">
    <property type="entry name" value="Hydrolase"/>
    <property type="match status" value="1"/>
</dbReference>
<dbReference type="CDD" id="cd02603">
    <property type="entry name" value="HAD_sEH-N_like"/>
    <property type="match status" value="1"/>
</dbReference>
<dbReference type="OrthoDB" id="9797415at2"/>
<dbReference type="PRINTS" id="PR00413">
    <property type="entry name" value="HADHALOGNASE"/>
</dbReference>
<dbReference type="RefSeq" id="WP_006294147.1">
    <property type="nucleotide sequence ID" value="NZ_ABXB03000001.1"/>
</dbReference>
<dbReference type="Proteomes" id="UP000003656">
    <property type="component" value="Unassembled WGS sequence"/>
</dbReference>
<sequence length="211" mass="23638">MTASQSPITDIVFDFCGVLVNWQCRAALEGRYDPDLVDRICADDDLLGFFHYEDLMDGGMLLEDVLPIIAREQGADIAEVYRDYIAHYGDALPSLIDGSLELLEDLDKAGYRLWGLTNWSGETFHFAFERFPELAEHLRDTIVSGTERLHKPEAPIYELAIARFDLDPARSVFLDDTVRNVDGARAVGFNGLVFSTSAQARNDLRKLGVTC</sequence>
<organism evidence="1 3">
    <name type="scientific">Bifidobacterium gallicum DSM 20093 = LMG 11596</name>
    <dbReference type="NCBI Taxonomy" id="561180"/>
    <lineage>
        <taxon>Bacteria</taxon>
        <taxon>Bacillati</taxon>
        <taxon>Actinomycetota</taxon>
        <taxon>Actinomycetes</taxon>
        <taxon>Bifidobacteriales</taxon>
        <taxon>Bifidobacteriaceae</taxon>
        <taxon>Bifidobacterium</taxon>
    </lineage>
</organism>
<evidence type="ECO:0000313" key="3">
    <source>
        <dbReference type="Proteomes" id="UP000003656"/>
    </source>
</evidence>
<dbReference type="Proteomes" id="UP000029074">
    <property type="component" value="Unassembled WGS sequence"/>
</dbReference>
<dbReference type="InterPro" id="IPR036412">
    <property type="entry name" value="HAD-like_sf"/>
</dbReference>
<dbReference type="GO" id="GO:0016787">
    <property type="term" value="F:hydrolase activity"/>
    <property type="evidence" value="ECO:0007669"/>
    <property type="project" value="UniProtKB-KW"/>
</dbReference>
<keyword evidence="4" id="KW-1185">Reference proteome</keyword>
<gene>
    <name evidence="2" type="ORF">BGLCM_0989</name>
    <name evidence="1" type="ORF">BIFGAL_02740</name>
</gene>
<reference evidence="2 4" key="2">
    <citation type="submission" date="2014-03" db="EMBL/GenBank/DDBJ databases">
        <title>Genomics of Bifidobacteria.</title>
        <authorList>
            <person name="Ventura M."/>
            <person name="Milani C."/>
            <person name="Lugli G.A."/>
        </authorList>
    </citation>
    <scope>NUCLEOTIDE SEQUENCE [LARGE SCALE GENOMIC DNA]</scope>
    <source>
        <strain evidence="2 4">LMG 11596</strain>
    </source>
</reference>
<dbReference type="eggNOG" id="COG1011">
    <property type="taxonomic scope" value="Bacteria"/>
</dbReference>
<reference evidence="1 3" key="1">
    <citation type="submission" date="2009-11" db="EMBL/GenBank/DDBJ databases">
        <authorList>
            <person name="Weinstock G."/>
            <person name="Sodergren E."/>
            <person name="Clifton S."/>
            <person name="Fulton L."/>
            <person name="Fulton B."/>
            <person name="Courtney L."/>
            <person name="Fronick C."/>
            <person name="Harrison M."/>
            <person name="Strong C."/>
            <person name="Farmer C."/>
            <person name="Delahaunty K."/>
            <person name="Markovic C."/>
            <person name="Hall O."/>
            <person name="Minx P."/>
            <person name="Tomlinson C."/>
            <person name="Mitreva M."/>
            <person name="Nelson J."/>
            <person name="Hou S."/>
            <person name="Wollam A."/>
            <person name="Pepin K.H."/>
            <person name="Johnson M."/>
            <person name="Bhonagiri V."/>
            <person name="Nash W.E."/>
            <person name="Warren W."/>
            <person name="Chinwalla A."/>
            <person name="Mardis E.R."/>
            <person name="Wilson R.K."/>
        </authorList>
    </citation>
    <scope>NUCLEOTIDE SEQUENCE [LARGE SCALE GENOMIC DNA]</scope>
    <source>
        <strain evidence="1 3">DSM 20093</strain>
    </source>
</reference>
<comment type="caution">
    <text evidence="1">The sequence shown here is derived from an EMBL/GenBank/DDBJ whole genome shotgun (WGS) entry which is preliminary data.</text>
</comment>
<evidence type="ECO:0000313" key="2">
    <source>
        <dbReference type="EMBL" id="KFI58696.1"/>
    </source>
</evidence>
<dbReference type="SUPFAM" id="SSF56784">
    <property type="entry name" value="HAD-like"/>
    <property type="match status" value="1"/>
</dbReference>
<accession>D1NSI3</accession>
<dbReference type="InterPro" id="IPR023214">
    <property type="entry name" value="HAD_sf"/>
</dbReference>
<dbReference type="SFLD" id="SFLDG01129">
    <property type="entry name" value="C1.5:_HAD__Beta-PGM__Phosphata"/>
    <property type="match status" value="1"/>
</dbReference>
<dbReference type="STRING" id="561180.BIFGAL_02740"/>
<dbReference type="SFLD" id="SFLDS00003">
    <property type="entry name" value="Haloacid_Dehalogenase"/>
    <property type="match status" value="1"/>
</dbReference>
<proteinExistence type="predicted"/>
<dbReference type="NCBIfam" id="TIGR01509">
    <property type="entry name" value="HAD-SF-IA-v3"/>
    <property type="match status" value="1"/>
</dbReference>
<evidence type="ECO:0000313" key="4">
    <source>
        <dbReference type="Proteomes" id="UP000029074"/>
    </source>
</evidence>
<protein>
    <submittedName>
        <fullName evidence="2">HAD family hydrolase</fullName>
    </submittedName>
    <submittedName>
        <fullName evidence="1">HAD hydrolase, family IA, variant 3</fullName>
    </submittedName>
</protein>
<dbReference type="InterPro" id="IPR006439">
    <property type="entry name" value="HAD-SF_hydro_IA"/>
</dbReference>